<feature type="compositionally biased region" description="Low complexity" evidence="1">
    <location>
        <begin position="67"/>
        <end position="81"/>
    </location>
</feature>
<dbReference type="EMBL" id="KV784365">
    <property type="protein sequence ID" value="OEU12297.1"/>
    <property type="molecule type" value="Genomic_DNA"/>
</dbReference>
<protein>
    <submittedName>
        <fullName evidence="2">Uncharacterized protein</fullName>
    </submittedName>
</protein>
<evidence type="ECO:0000313" key="3">
    <source>
        <dbReference type="Proteomes" id="UP000095751"/>
    </source>
</evidence>
<dbReference type="InParanoid" id="A0A1E7F2E4"/>
<evidence type="ECO:0000313" key="2">
    <source>
        <dbReference type="EMBL" id="OEU12297.1"/>
    </source>
</evidence>
<name>A0A1E7F2E4_9STRA</name>
<dbReference type="Proteomes" id="UP000095751">
    <property type="component" value="Unassembled WGS sequence"/>
</dbReference>
<dbReference type="OrthoDB" id="47588at2759"/>
<organism evidence="2 3">
    <name type="scientific">Fragilariopsis cylindrus CCMP1102</name>
    <dbReference type="NCBI Taxonomy" id="635003"/>
    <lineage>
        <taxon>Eukaryota</taxon>
        <taxon>Sar</taxon>
        <taxon>Stramenopiles</taxon>
        <taxon>Ochrophyta</taxon>
        <taxon>Bacillariophyta</taxon>
        <taxon>Bacillariophyceae</taxon>
        <taxon>Bacillariophycidae</taxon>
        <taxon>Bacillariales</taxon>
        <taxon>Bacillariaceae</taxon>
        <taxon>Fragilariopsis</taxon>
    </lineage>
</organism>
<reference evidence="2 3" key="1">
    <citation type="submission" date="2016-09" db="EMBL/GenBank/DDBJ databases">
        <title>Extensive genetic diversity and differential bi-allelic expression allows diatom success in the polar Southern Ocean.</title>
        <authorList>
            <consortium name="DOE Joint Genome Institute"/>
            <person name="Mock T."/>
            <person name="Otillar R.P."/>
            <person name="Strauss J."/>
            <person name="Dupont C."/>
            <person name="Frickenhaus S."/>
            <person name="Maumus F."/>
            <person name="Mcmullan M."/>
            <person name="Sanges R."/>
            <person name="Schmutz J."/>
            <person name="Toseland A."/>
            <person name="Valas R."/>
            <person name="Veluchamy A."/>
            <person name="Ward B.J."/>
            <person name="Allen A."/>
            <person name="Barry K."/>
            <person name="Falciatore A."/>
            <person name="Ferrante M."/>
            <person name="Fortunato A.E."/>
            <person name="Gloeckner G."/>
            <person name="Gruber A."/>
            <person name="Hipkin R."/>
            <person name="Janech M."/>
            <person name="Kroth P."/>
            <person name="Leese F."/>
            <person name="Lindquist E."/>
            <person name="Lyon B.R."/>
            <person name="Martin J."/>
            <person name="Mayer C."/>
            <person name="Parker M."/>
            <person name="Quesneville H."/>
            <person name="Raymond J."/>
            <person name="Uhlig C."/>
            <person name="Valentin K.U."/>
            <person name="Worden A.Z."/>
            <person name="Armbrust E.V."/>
            <person name="Bowler C."/>
            <person name="Green B."/>
            <person name="Moulton V."/>
            <person name="Van Oosterhout C."/>
            <person name="Grigoriev I."/>
        </authorList>
    </citation>
    <scope>NUCLEOTIDE SEQUENCE [LARGE SCALE GENOMIC DNA]</scope>
    <source>
        <strain evidence="2 3">CCMP1102</strain>
    </source>
</reference>
<dbReference type="AlphaFoldDB" id="A0A1E7F2E4"/>
<gene>
    <name evidence="2" type="ORF">FRACYDRAFT_270581</name>
</gene>
<evidence type="ECO:0000256" key="1">
    <source>
        <dbReference type="SAM" id="MobiDB-lite"/>
    </source>
</evidence>
<sequence length="242" mass="26131">MRNYLLSFHAVVFRYFLLMGLITSTESFLVSTEHKLSSSSAQLTSSVFLPSARRGSMDTVSSVSSASTSSLSLSSSPSSTSERPLYDGTNYTFPDTTTPAGVAEVLEVSFVHACMQLASGYVDILKMFIAASVGAYESGFPVDSIQHELTMTSTNTANRPLMDEEIIGEAYRNDKPSLSIEELTDDYFNNDDGLNLTELEKAIILQSLKVATLTPIVIEESIEARGGVADVKPPTPPIEGAF</sequence>
<feature type="region of interest" description="Disordered" evidence="1">
    <location>
        <begin position="67"/>
        <end position="90"/>
    </location>
</feature>
<dbReference type="KEGG" id="fcy:FRACYDRAFT_270581"/>
<accession>A0A1E7F2E4</accession>
<keyword evidence="3" id="KW-1185">Reference proteome</keyword>
<proteinExistence type="predicted"/>